<dbReference type="Proteomes" id="UP000503447">
    <property type="component" value="Chromosome"/>
</dbReference>
<dbReference type="EMBL" id="CP053452">
    <property type="protein sequence ID" value="QJW99475.1"/>
    <property type="molecule type" value="Genomic_DNA"/>
</dbReference>
<protein>
    <submittedName>
        <fullName evidence="1">Uncharacterized protein</fullName>
    </submittedName>
</protein>
<evidence type="ECO:0000313" key="1">
    <source>
        <dbReference type="EMBL" id="QJW99475.1"/>
    </source>
</evidence>
<dbReference type="AlphaFoldDB" id="A0A6M5YZU9"/>
<gene>
    <name evidence="1" type="ORF">FTUN_7087</name>
</gene>
<keyword evidence="2" id="KW-1185">Reference proteome</keyword>
<name>A0A6M5YZU9_9BACT</name>
<proteinExistence type="predicted"/>
<reference evidence="2" key="1">
    <citation type="submission" date="2020-05" db="EMBL/GenBank/DDBJ databases">
        <title>Frigoriglobus tundricola gen. nov., sp. nov., a psychrotolerant cellulolytic planctomycete of the family Gemmataceae with two divergent copies of 16S rRNA gene.</title>
        <authorList>
            <person name="Kulichevskaya I.S."/>
            <person name="Ivanova A.A."/>
            <person name="Naumoff D.G."/>
            <person name="Beletsky A.V."/>
            <person name="Rijpstra W.I.C."/>
            <person name="Sinninghe Damste J.S."/>
            <person name="Mardanov A.V."/>
            <person name="Ravin N.V."/>
            <person name="Dedysh S.N."/>
        </authorList>
    </citation>
    <scope>NUCLEOTIDE SEQUENCE [LARGE SCALE GENOMIC DNA]</scope>
    <source>
        <strain evidence="2">PL17</strain>
    </source>
</reference>
<dbReference type="KEGG" id="ftj:FTUN_7087"/>
<sequence>MVNPLTRRFAEPDRLQPIHLSLYPERPRRTIAVIGSRGS</sequence>
<evidence type="ECO:0000313" key="2">
    <source>
        <dbReference type="Proteomes" id="UP000503447"/>
    </source>
</evidence>
<accession>A0A6M5YZU9</accession>
<organism evidence="1 2">
    <name type="scientific">Frigoriglobus tundricola</name>
    <dbReference type="NCBI Taxonomy" id="2774151"/>
    <lineage>
        <taxon>Bacteria</taxon>
        <taxon>Pseudomonadati</taxon>
        <taxon>Planctomycetota</taxon>
        <taxon>Planctomycetia</taxon>
        <taxon>Gemmatales</taxon>
        <taxon>Gemmataceae</taxon>
        <taxon>Frigoriglobus</taxon>
    </lineage>
</organism>